<keyword evidence="1" id="KW-1133">Transmembrane helix</keyword>
<evidence type="ECO:0000256" key="1">
    <source>
        <dbReference type="SAM" id="Phobius"/>
    </source>
</evidence>
<keyword evidence="3" id="KW-1185">Reference proteome</keyword>
<dbReference type="EMBL" id="JAFNJU010000005">
    <property type="protein sequence ID" value="MBO1264958.1"/>
    <property type="molecule type" value="Genomic_DNA"/>
</dbReference>
<evidence type="ECO:0000313" key="3">
    <source>
        <dbReference type="Proteomes" id="UP000664218"/>
    </source>
</evidence>
<dbReference type="AlphaFoldDB" id="A0A939KJA1"/>
<comment type="caution">
    <text evidence="2">The sequence shown here is derived from an EMBL/GenBank/DDBJ whole genome shotgun (WGS) entry which is preliminary data.</text>
</comment>
<keyword evidence="1" id="KW-0472">Membrane</keyword>
<gene>
    <name evidence="2" type="ORF">J3A84_07945</name>
</gene>
<evidence type="ECO:0000313" key="2">
    <source>
        <dbReference type="EMBL" id="MBO1264958.1"/>
    </source>
</evidence>
<accession>A0A939KJA1</accession>
<feature type="transmembrane region" description="Helical" evidence="1">
    <location>
        <begin position="40"/>
        <end position="61"/>
    </location>
</feature>
<reference evidence="2" key="1">
    <citation type="submission" date="2021-03" db="EMBL/GenBank/DDBJ databases">
        <title>Proteiniclasticum marinus sp. nov., isolated from tidal flat sediment.</title>
        <authorList>
            <person name="Namirimu T."/>
            <person name="Yang J.-A."/>
            <person name="Yang S.-H."/>
            <person name="Kim Y.-J."/>
            <person name="Kwon K.K."/>
        </authorList>
    </citation>
    <scope>NUCLEOTIDE SEQUENCE</scope>
    <source>
        <strain evidence="2">SCR006</strain>
    </source>
</reference>
<organism evidence="2 3">
    <name type="scientific">Proteiniclasticum aestuarii</name>
    <dbReference type="NCBI Taxonomy" id="2817862"/>
    <lineage>
        <taxon>Bacteria</taxon>
        <taxon>Bacillati</taxon>
        <taxon>Bacillota</taxon>
        <taxon>Clostridia</taxon>
        <taxon>Eubacteriales</taxon>
        <taxon>Clostridiaceae</taxon>
        <taxon>Proteiniclasticum</taxon>
    </lineage>
</organism>
<keyword evidence="1" id="KW-0812">Transmembrane</keyword>
<sequence>MMKYFIGWIGCSAATGFLLYVVVSAISRTTFTNILREFEVMLMLIGFSVLLSTVVICTKYLSDRMNADK</sequence>
<dbReference type="RefSeq" id="WP_207599478.1">
    <property type="nucleotide sequence ID" value="NZ_JAFNJU010000005.1"/>
</dbReference>
<name>A0A939KJA1_9CLOT</name>
<dbReference type="Proteomes" id="UP000664218">
    <property type="component" value="Unassembled WGS sequence"/>
</dbReference>
<proteinExistence type="predicted"/>
<protein>
    <submittedName>
        <fullName evidence="2">Uncharacterized protein</fullName>
    </submittedName>
</protein>